<proteinExistence type="predicted"/>
<dbReference type="InterPro" id="IPR000415">
    <property type="entry name" value="Nitroreductase-like"/>
</dbReference>
<evidence type="ECO:0000313" key="1">
    <source>
        <dbReference type="EMBL" id="QEC47663.1"/>
    </source>
</evidence>
<reference evidence="1 2" key="1">
    <citation type="journal article" date="2018" name="J. Microbiol.">
        <title>Baekduia soli gen. nov., sp. nov., a novel bacterium isolated from the soil of Baekdu Mountain and proposal of a novel family name, Baekduiaceae fam. nov.</title>
        <authorList>
            <person name="An D.S."/>
            <person name="Siddiqi M.Z."/>
            <person name="Kim K.H."/>
            <person name="Yu H.S."/>
            <person name="Im W.T."/>
        </authorList>
    </citation>
    <scope>NUCLEOTIDE SEQUENCE [LARGE SCALE GENOMIC DNA]</scope>
    <source>
        <strain evidence="1 2">BR7-21</strain>
    </source>
</reference>
<keyword evidence="2" id="KW-1185">Reference proteome</keyword>
<dbReference type="KEGG" id="bsol:FSW04_08815"/>
<evidence type="ECO:0000313" key="2">
    <source>
        <dbReference type="Proteomes" id="UP000321805"/>
    </source>
</evidence>
<dbReference type="RefSeq" id="WP_146918376.1">
    <property type="nucleotide sequence ID" value="NZ_CP042430.1"/>
</dbReference>
<dbReference type="EMBL" id="CP042430">
    <property type="protein sequence ID" value="QEC47663.1"/>
    <property type="molecule type" value="Genomic_DNA"/>
</dbReference>
<dbReference type="AlphaFoldDB" id="A0A5B8U3R7"/>
<gene>
    <name evidence="1" type="ORF">FSW04_08815</name>
</gene>
<sequence length="168" mass="18304">MPSLTDDLRTAPTTLRPFRADPVQPAALARAVHRARLAPWRVRAVTDPERRRAIRDAHLPHWAAHLAATGGLRIIADDAPARRARELRAADVFAHELHEVPVHLVVLARRAGTLRAGALGDLGDALRAEGLDAAPIPFTARAEPELRTLLALDDDLTIAGILVTRPQR</sequence>
<dbReference type="Proteomes" id="UP000321805">
    <property type="component" value="Chromosome"/>
</dbReference>
<accession>A0A5B8U3R7</accession>
<name>A0A5B8U3R7_9ACTN</name>
<dbReference type="Gene3D" id="3.40.109.10">
    <property type="entry name" value="NADH Oxidase"/>
    <property type="match status" value="1"/>
</dbReference>
<dbReference type="GO" id="GO:0016491">
    <property type="term" value="F:oxidoreductase activity"/>
    <property type="evidence" value="ECO:0007669"/>
    <property type="project" value="InterPro"/>
</dbReference>
<dbReference type="SUPFAM" id="SSF55469">
    <property type="entry name" value="FMN-dependent nitroreductase-like"/>
    <property type="match status" value="1"/>
</dbReference>
<protein>
    <submittedName>
        <fullName evidence="1">Uncharacterized protein</fullName>
    </submittedName>
</protein>
<organism evidence="1 2">
    <name type="scientific">Baekduia soli</name>
    <dbReference type="NCBI Taxonomy" id="496014"/>
    <lineage>
        <taxon>Bacteria</taxon>
        <taxon>Bacillati</taxon>
        <taxon>Actinomycetota</taxon>
        <taxon>Thermoleophilia</taxon>
        <taxon>Solirubrobacterales</taxon>
        <taxon>Baekduiaceae</taxon>
        <taxon>Baekduia</taxon>
    </lineage>
</organism>